<reference evidence="2 3" key="1">
    <citation type="submission" date="2024-01" db="EMBL/GenBank/DDBJ databases">
        <authorList>
            <person name="Allen C."/>
            <person name="Tagirdzhanova G."/>
        </authorList>
    </citation>
    <scope>NUCLEOTIDE SEQUENCE [LARGE SCALE GENOMIC DNA]</scope>
</reference>
<comment type="caution">
    <text evidence="2">The sequence shown here is derived from an EMBL/GenBank/DDBJ whole genome shotgun (WGS) entry which is preliminary data.</text>
</comment>
<accession>A0ABP0BQA9</accession>
<feature type="compositionally biased region" description="Basic and acidic residues" evidence="1">
    <location>
        <begin position="1"/>
        <end position="13"/>
    </location>
</feature>
<protein>
    <submittedName>
        <fullName evidence="2">Uncharacterized protein</fullName>
    </submittedName>
</protein>
<evidence type="ECO:0000256" key="1">
    <source>
        <dbReference type="SAM" id="MobiDB-lite"/>
    </source>
</evidence>
<sequence length="292" mass="32540">MSTKSDAEQHSDDGVEYAVDGTEHSRDGYGNLRTLEEQREMLEEEEMLSQAARAPIEARKAMLRATNPVAFSIPEEVYKAAAEDPGSLSAEDRALILSRGDLAGRALVDPQSLTRAERYEILGWPAPEVIEPRLRAASRRSGFVVSTPAELYAKAEANGTATLMPEELQLAAWRFHDHDPGLPPFTSEVPGNGEAYNAVFKAEGLNLEVSLKNRLAKGLRQQALGYLVCRVHLLDNYRYSRNSKLEARKELDLVLDLARPPLQAPRRVPQQVQTQPRGQRKQELSSTILLMR</sequence>
<gene>
    <name evidence="2" type="ORF">SBRCBS47491_004481</name>
</gene>
<keyword evidence="3" id="KW-1185">Reference proteome</keyword>
<proteinExistence type="predicted"/>
<dbReference type="Proteomes" id="UP001642406">
    <property type="component" value="Unassembled WGS sequence"/>
</dbReference>
<name>A0ABP0BQA9_9PEZI</name>
<feature type="region of interest" description="Disordered" evidence="1">
    <location>
        <begin position="264"/>
        <end position="292"/>
    </location>
</feature>
<organism evidence="2 3">
    <name type="scientific">Sporothrix bragantina</name>
    <dbReference type="NCBI Taxonomy" id="671064"/>
    <lineage>
        <taxon>Eukaryota</taxon>
        <taxon>Fungi</taxon>
        <taxon>Dikarya</taxon>
        <taxon>Ascomycota</taxon>
        <taxon>Pezizomycotina</taxon>
        <taxon>Sordariomycetes</taxon>
        <taxon>Sordariomycetidae</taxon>
        <taxon>Ophiostomatales</taxon>
        <taxon>Ophiostomataceae</taxon>
        <taxon>Sporothrix</taxon>
    </lineage>
</organism>
<feature type="compositionally biased region" description="Low complexity" evidence="1">
    <location>
        <begin position="264"/>
        <end position="277"/>
    </location>
</feature>
<feature type="region of interest" description="Disordered" evidence="1">
    <location>
        <begin position="1"/>
        <end position="31"/>
    </location>
</feature>
<evidence type="ECO:0000313" key="2">
    <source>
        <dbReference type="EMBL" id="CAK7221301.1"/>
    </source>
</evidence>
<evidence type="ECO:0000313" key="3">
    <source>
        <dbReference type="Proteomes" id="UP001642406"/>
    </source>
</evidence>
<dbReference type="EMBL" id="CAWUHC010000034">
    <property type="protein sequence ID" value="CAK7221301.1"/>
    <property type="molecule type" value="Genomic_DNA"/>
</dbReference>